<accession>A0A850RDS2</accession>
<gene>
    <name evidence="2" type="ORF">HW932_19800</name>
</gene>
<dbReference type="AlphaFoldDB" id="A0A850RDS2"/>
<dbReference type="InterPro" id="IPR011990">
    <property type="entry name" value="TPR-like_helical_dom_sf"/>
</dbReference>
<dbReference type="Gene3D" id="1.25.40.10">
    <property type="entry name" value="Tetratricopeptide repeat domain"/>
    <property type="match status" value="2"/>
</dbReference>
<dbReference type="SMART" id="SM00671">
    <property type="entry name" value="SEL1"/>
    <property type="match status" value="5"/>
</dbReference>
<evidence type="ECO:0000256" key="1">
    <source>
        <dbReference type="SAM" id="SignalP"/>
    </source>
</evidence>
<feature type="chain" id="PRO_5033036535" evidence="1">
    <location>
        <begin position="25"/>
        <end position="279"/>
    </location>
</feature>
<comment type="caution">
    <text evidence="2">The sequence shown here is derived from an EMBL/GenBank/DDBJ whole genome shotgun (WGS) entry which is preliminary data.</text>
</comment>
<dbReference type="PANTHER" id="PTHR11102:SF160">
    <property type="entry name" value="ERAD-ASSOCIATED E3 UBIQUITIN-PROTEIN LIGASE COMPONENT HRD3"/>
    <property type="match status" value="1"/>
</dbReference>
<reference evidence="2 3" key="1">
    <citation type="submission" date="2020-06" db="EMBL/GenBank/DDBJ databases">
        <title>Whole-genome sequence of Allochromatium humboldtianum DSM 21881, type strain.</title>
        <authorList>
            <person name="Kyndt J.A."/>
            <person name="Meyer T.E."/>
        </authorList>
    </citation>
    <scope>NUCLEOTIDE SEQUENCE [LARGE SCALE GENOMIC DNA]</scope>
    <source>
        <strain evidence="2 3">DSM 21881</strain>
    </source>
</reference>
<organism evidence="2 3">
    <name type="scientific">Allochromatium humboldtianum</name>
    <dbReference type="NCBI Taxonomy" id="504901"/>
    <lineage>
        <taxon>Bacteria</taxon>
        <taxon>Pseudomonadati</taxon>
        <taxon>Pseudomonadota</taxon>
        <taxon>Gammaproteobacteria</taxon>
        <taxon>Chromatiales</taxon>
        <taxon>Chromatiaceae</taxon>
        <taxon>Allochromatium</taxon>
    </lineage>
</organism>
<proteinExistence type="predicted"/>
<dbReference type="RefSeq" id="WP_176978190.1">
    <property type="nucleotide sequence ID" value="NZ_JABZEO010000024.1"/>
</dbReference>
<dbReference type="PANTHER" id="PTHR11102">
    <property type="entry name" value="SEL-1-LIKE PROTEIN"/>
    <property type="match status" value="1"/>
</dbReference>
<dbReference type="SUPFAM" id="SSF81901">
    <property type="entry name" value="HCP-like"/>
    <property type="match status" value="1"/>
</dbReference>
<name>A0A850RDS2_9GAMM</name>
<evidence type="ECO:0000313" key="3">
    <source>
        <dbReference type="Proteomes" id="UP000592294"/>
    </source>
</evidence>
<dbReference type="EMBL" id="JABZEO010000024">
    <property type="protein sequence ID" value="NVZ11498.1"/>
    <property type="molecule type" value="Genomic_DNA"/>
</dbReference>
<keyword evidence="1" id="KW-0732">Signal</keyword>
<dbReference type="Proteomes" id="UP000592294">
    <property type="component" value="Unassembled WGS sequence"/>
</dbReference>
<dbReference type="InterPro" id="IPR050767">
    <property type="entry name" value="Sel1_AlgK"/>
</dbReference>
<sequence length="279" mass="30958">MKSSFYRALTAASVAVLVSASVCAETPPFGTRQPQDTEAMVREARELLAQQRTREAYLLLEQAKARGNAEAYRLLASLYEGGEGGGVAPVPFIARDFYWMGALSGDPESMYQVAQRYFDKGNQEDGMKWLVRAADLGYPAANLMLAQREFQHNDLANAQRHLKAALEAGYPEAKHFLVSLYETGSGGFPQDFKQAFAVLDELAKSGDAKAMHSMGFYFFRGLHGVKNDEAAAHWYHEAAKAGYADSMLAYAWLAERGQGTEKDIAESRWYRQQAEKIAQ</sequence>
<protein>
    <submittedName>
        <fullName evidence="2">Sel1 repeat family protein</fullName>
    </submittedName>
</protein>
<dbReference type="Pfam" id="PF08238">
    <property type="entry name" value="Sel1"/>
    <property type="match status" value="5"/>
</dbReference>
<dbReference type="InterPro" id="IPR006597">
    <property type="entry name" value="Sel1-like"/>
</dbReference>
<evidence type="ECO:0000313" key="2">
    <source>
        <dbReference type="EMBL" id="NVZ11498.1"/>
    </source>
</evidence>
<keyword evidence="3" id="KW-1185">Reference proteome</keyword>
<feature type="signal peptide" evidence="1">
    <location>
        <begin position="1"/>
        <end position="24"/>
    </location>
</feature>